<dbReference type="VEuPathDB" id="FungiDB:PSTT_11299"/>
<dbReference type="Proteomes" id="UP000238274">
    <property type="component" value="Unassembled WGS sequence"/>
</dbReference>
<evidence type="ECO:0000256" key="1">
    <source>
        <dbReference type="ARBA" id="ARBA00022729"/>
    </source>
</evidence>
<feature type="domain" description="RlpA-like protein double-psi beta-barrel" evidence="3">
    <location>
        <begin position="37"/>
        <end position="123"/>
    </location>
</feature>
<evidence type="ECO:0000256" key="2">
    <source>
        <dbReference type="SAM" id="SignalP"/>
    </source>
</evidence>
<proteinExistence type="predicted"/>
<comment type="caution">
    <text evidence="4">The sequence shown here is derived from an EMBL/GenBank/DDBJ whole genome shotgun (WGS) entry which is preliminary data.</text>
</comment>
<evidence type="ECO:0000313" key="4">
    <source>
        <dbReference type="EMBL" id="POW05419.1"/>
    </source>
</evidence>
<protein>
    <recommendedName>
        <fullName evidence="3">RlpA-like protein double-psi beta-barrel domain-containing protein</fullName>
    </recommendedName>
</protein>
<keyword evidence="5" id="KW-1185">Reference proteome</keyword>
<evidence type="ECO:0000259" key="3">
    <source>
        <dbReference type="Pfam" id="PF03330"/>
    </source>
</evidence>
<dbReference type="InterPro" id="IPR036908">
    <property type="entry name" value="RlpA-like_sf"/>
</dbReference>
<reference evidence="5" key="3">
    <citation type="journal article" date="2018" name="Mol. Plant Microbe Interact.">
        <title>Genome sequence resources for the wheat stripe rust pathogen (Puccinia striiformis f. sp. tritici) and the barley stripe rust pathogen (Puccinia striiformis f. sp. hordei).</title>
        <authorList>
            <person name="Xia C."/>
            <person name="Wang M."/>
            <person name="Yin C."/>
            <person name="Cornejo O.E."/>
            <person name="Hulbert S.H."/>
            <person name="Chen X."/>
        </authorList>
    </citation>
    <scope>NUCLEOTIDE SEQUENCE [LARGE SCALE GENOMIC DNA]</scope>
    <source>
        <strain evidence="5">93TX-2</strain>
    </source>
</reference>
<reference evidence="4 5" key="1">
    <citation type="submission" date="2017-12" db="EMBL/GenBank/DDBJ databases">
        <title>Gene loss provides genomic basis for host adaptation in cereal stripe rust fungi.</title>
        <authorList>
            <person name="Xia C."/>
        </authorList>
    </citation>
    <scope>NUCLEOTIDE SEQUENCE [LARGE SCALE GENOMIC DNA]</scope>
    <source>
        <strain evidence="4 5">93TX-2</strain>
    </source>
</reference>
<dbReference type="PANTHER" id="PTHR31836">
    <property type="match status" value="1"/>
</dbReference>
<organism evidence="4 5">
    <name type="scientific">Puccinia striiformis</name>
    <dbReference type="NCBI Taxonomy" id="27350"/>
    <lineage>
        <taxon>Eukaryota</taxon>
        <taxon>Fungi</taxon>
        <taxon>Dikarya</taxon>
        <taxon>Basidiomycota</taxon>
        <taxon>Pucciniomycotina</taxon>
        <taxon>Pucciniomycetes</taxon>
        <taxon>Pucciniales</taxon>
        <taxon>Pucciniaceae</taxon>
        <taxon>Puccinia</taxon>
    </lineage>
</organism>
<feature type="signal peptide" evidence="2">
    <location>
        <begin position="1"/>
        <end position="21"/>
    </location>
</feature>
<reference evidence="5" key="2">
    <citation type="journal article" date="2018" name="BMC Genomics">
        <title>Genomic insights into host adaptation between the wheat stripe rust pathogen (Puccinia striiformis f. sp. tritici) and the barley stripe rust pathogen (Puccinia striiformis f. sp. hordei).</title>
        <authorList>
            <person name="Xia C."/>
            <person name="Wang M."/>
            <person name="Yin C."/>
            <person name="Cornejo O.E."/>
            <person name="Hulbert S.H."/>
            <person name="Chen X."/>
        </authorList>
    </citation>
    <scope>NUCLEOTIDE SEQUENCE [LARGE SCALE GENOMIC DNA]</scope>
    <source>
        <strain evidence="5">93TX-2</strain>
    </source>
</reference>
<feature type="chain" id="PRO_5015763918" description="RlpA-like protein double-psi beta-barrel domain-containing protein" evidence="2">
    <location>
        <begin position="22"/>
        <end position="198"/>
    </location>
</feature>
<dbReference type="PANTHER" id="PTHR31836:SF25">
    <property type="entry name" value="RLPA-LIKE PROTEIN DOUBLE-PSI BETA-BARREL DOMAIN-CONTAINING PROTEIN"/>
    <property type="match status" value="1"/>
</dbReference>
<accession>A0A2S4V7B0</accession>
<dbReference type="SUPFAM" id="SSF50685">
    <property type="entry name" value="Barwin-like endoglucanases"/>
    <property type="match status" value="1"/>
</dbReference>
<dbReference type="OrthoDB" id="623670at2759"/>
<evidence type="ECO:0000313" key="5">
    <source>
        <dbReference type="Proteomes" id="UP000238274"/>
    </source>
</evidence>
<dbReference type="InterPro" id="IPR009009">
    <property type="entry name" value="RlpA-like_DPBB"/>
</dbReference>
<dbReference type="Gene3D" id="2.40.40.10">
    <property type="entry name" value="RlpA-like domain"/>
    <property type="match status" value="1"/>
</dbReference>
<keyword evidence="1 2" id="KW-0732">Signal</keyword>
<sequence length="198" mass="21301">MTSMIFNFFAILLLVASCINGTPVSQEKGSHLARRFTGHATYFAPGTGACGATNSGSDYIVAMNQAQYAGGSLCQKTVSIKNEASGKSVQAKVVDKCPGCAFGSLDLSPTVFSALGDMSAGVCQSHGSSSEKIFWLRQLFPFSSRINPILSERRWTGFIARSGIGTETTLLRIVSIKTYAVSPVKILRFSKNSHYPRR</sequence>
<gene>
    <name evidence="4" type="ORF">PSHT_10746</name>
</gene>
<dbReference type="EMBL" id="PKSM01000171">
    <property type="protein sequence ID" value="POW05419.1"/>
    <property type="molecule type" value="Genomic_DNA"/>
</dbReference>
<dbReference type="InterPro" id="IPR051477">
    <property type="entry name" value="Expansin_CellWall"/>
</dbReference>
<dbReference type="Pfam" id="PF03330">
    <property type="entry name" value="DPBB_1"/>
    <property type="match status" value="1"/>
</dbReference>
<dbReference type="AlphaFoldDB" id="A0A2S4V7B0"/>
<name>A0A2S4V7B0_9BASI</name>
<dbReference type="CDD" id="cd22191">
    <property type="entry name" value="DPBB_RlpA_EXP_N-like"/>
    <property type="match status" value="1"/>
</dbReference>
<dbReference type="VEuPathDB" id="FungiDB:PSHT_10746"/>